<name>A0A221P1P3_9ACTN</name>
<organism evidence="1 2">
    <name type="scientific">Streptomyces pluripotens</name>
    <dbReference type="NCBI Taxonomy" id="1355015"/>
    <lineage>
        <taxon>Bacteria</taxon>
        <taxon>Bacillati</taxon>
        <taxon>Actinomycetota</taxon>
        <taxon>Actinomycetes</taxon>
        <taxon>Kitasatosporales</taxon>
        <taxon>Streptomycetaceae</taxon>
        <taxon>Streptomyces</taxon>
    </lineage>
</organism>
<dbReference type="EMBL" id="CP022433">
    <property type="protein sequence ID" value="ASN25968.1"/>
    <property type="molecule type" value="Genomic_DNA"/>
</dbReference>
<protein>
    <submittedName>
        <fullName evidence="1">Uncharacterized protein</fullName>
    </submittedName>
</protein>
<dbReference type="AlphaFoldDB" id="A0A221P1P3"/>
<evidence type="ECO:0000313" key="2">
    <source>
        <dbReference type="Proteomes" id="UP000031501"/>
    </source>
</evidence>
<dbReference type="RefSeq" id="WP_039658369.1">
    <property type="nucleotide sequence ID" value="NZ_CP021080.1"/>
</dbReference>
<dbReference type="STRING" id="1355015.LK06_019165"/>
<accession>A0A221P1P3</accession>
<keyword evidence="2" id="KW-1185">Reference proteome</keyword>
<dbReference type="Proteomes" id="UP000031501">
    <property type="component" value="Chromosome"/>
</dbReference>
<gene>
    <name evidence="1" type="ORF">LK07_20325</name>
</gene>
<sequence>MVQTLQLRREHRPDEPVEGLHTIGETAGLYSSHYRATSVLRAQTFGQMAGVEIAQAPVSAG</sequence>
<reference evidence="1 2" key="1">
    <citation type="submission" date="2017-07" db="EMBL/GenBank/DDBJ databases">
        <title>Genome sequence of Streptomyces pluripotens MUSC 137T.</title>
        <authorList>
            <person name="Ser H.-L."/>
            <person name="Lee L.-H."/>
        </authorList>
    </citation>
    <scope>NUCLEOTIDE SEQUENCE [LARGE SCALE GENOMIC DNA]</scope>
    <source>
        <strain evidence="1 2">MUSC 137</strain>
    </source>
</reference>
<proteinExistence type="predicted"/>
<evidence type="ECO:0000313" key="1">
    <source>
        <dbReference type="EMBL" id="ASN25968.1"/>
    </source>
</evidence>
<dbReference type="OrthoDB" id="9813348at2"/>
<dbReference type="KEGG" id="splu:LK06_019165"/>